<evidence type="ECO:0000256" key="3">
    <source>
        <dbReference type="ARBA" id="ARBA00023139"/>
    </source>
</evidence>
<dbReference type="OrthoDB" id="7349153at2"/>
<comment type="function">
    <text evidence="6">Together with LptD, is involved in the assembly of lipopolysaccharide (LPS) at the surface of the outer membrane. Required for the proper assembly of LptD. Binds LPS and may serve as the LPS recognition site at the outer membrane.</text>
</comment>
<dbReference type="GO" id="GO:0015920">
    <property type="term" value="P:lipopolysaccharide transport"/>
    <property type="evidence" value="ECO:0007669"/>
    <property type="project" value="TreeGrafter"/>
</dbReference>
<dbReference type="HOGENOM" id="CLU_103309_0_2_6"/>
<evidence type="ECO:0000256" key="1">
    <source>
        <dbReference type="ARBA" id="ARBA00022729"/>
    </source>
</evidence>
<name>K4KR20_SIMAS</name>
<protein>
    <recommendedName>
        <fullName evidence="6">LPS-assembly lipoprotein LptE</fullName>
    </recommendedName>
</protein>
<dbReference type="KEGG" id="saga:M5M_17265"/>
<keyword evidence="3 6" id="KW-0564">Palmitate</keyword>
<dbReference type="eggNOG" id="COG2980">
    <property type="taxonomic scope" value="Bacteria"/>
</dbReference>
<comment type="subunit">
    <text evidence="6">Component of the lipopolysaccharide transport and assembly complex. Interacts with LptD.</text>
</comment>
<dbReference type="PROSITE" id="PS51257">
    <property type="entry name" value="PROKAR_LIPOPROTEIN"/>
    <property type="match status" value="1"/>
</dbReference>
<evidence type="ECO:0000256" key="5">
    <source>
        <dbReference type="ARBA" id="ARBA00023288"/>
    </source>
</evidence>
<dbReference type="PANTHER" id="PTHR38098">
    <property type="entry name" value="LPS-ASSEMBLY LIPOPROTEIN LPTE"/>
    <property type="match status" value="1"/>
</dbReference>
<dbReference type="GO" id="GO:0009279">
    <property type="term" value="C:cell outer membrane"/>
    <property type="evidence" value="ECO:0007669"/>
    <property type="project" value="UniProtKB-SubCell"/>
</dbReference>
<evidence type="ECO:0000256" key="4">
    <source>
        <dbReference type="ARBA" id="ARBA00023237"/>
    </source>
</evidence>
<keyword evidence="5 6" id="KW-0449">Lipoprotein</keyword>
<keyword evidence="4 6" id="KW-0998">Cell outer membrane</keyword>
<evidence type="ECO:0000313" key="8">
    <source>
        <dbReference type="Proteomes" id="UP000000466"/>
    </source>
</evidence>
<dbReference type="GO" id="GO:0043165">
    <property type="term" value="P:Gram-negative-bacterium-type cell outer membrane assembly"/>
    <property type="evidence" value="ECO:0007669"/>
    <property type="project" value="UniProtKB-UniRule"/>
</dbReference>
<evidence type="ECO:0000256" key="2">
    <source>
        <dbReference type="ARBA" id="ARBA00023136"/>
    </source>
</evidence>
<proteinExistence type="inferred from homology"/>
<evidence type="ECO:0000256" key="6">
    <source>
        <dbReference type="HAMAP-Rule" id="MF_01186"/>
    </source>
</evidence>
<dbReference type="AlphaFoldDB" id="K4KR20"/>
<gene>
    <name evidence="6" type="primary">lptE</name>
    <name evidence="7" type="ordered locus">M5M_17265</name>
</gene>
<comment type="similarity">
    <text evidence="6">Belongs to the LptE lipoprotein family.</text>
</comment>
<keyword evidence="2 6" id="KW-0472">Membrane</keyword>
<dbReference type="RefSeq" id="WP_015048736.1">
    <property type="nucleotide sequence ID" value="NC_018868.3"/>
</dbReference>
<dbReference type="STRING" id="1117647.M5M_17265"/>
<dbReference type="InterPro" id="IPR007485">
    <property type="entry name" value="LPS_assembly_LptE"/>
</dbReference>
<keyword evidence="8" id="KW-1185">Reference proteome</keyword>
<dbReference type="HAMAP" id="MF_01186">
    <property type="entry name" value="LPS_assembly_LptE"/>
    <property type="match status" value="1"/>
</dbReference>
<dbReference type="EMBL" id="CP003746">
    <property type="protein sequence ID" value="AFV00584.1"/>
    <property type="molecule type" value="Genomic_DNA"/>
</dbReference>
<keyword evidence="1 6" id="KW-0732">Signal</keyword>
<dbReference type="GO" id="GO:1990351">
    <property type="term" value="C:transporter complex"/>
    <property type="evidence" value="ECO:0007669"/>
    <property type="project" value="TreeGrafter"/>
</dbReference>
<dbReference type="Gene3D" id="3.30.160.150">
    <property type="entry name" value="Lipoprotein like domain"/>
    <property type="match status" value="1"/>
</dbReference>
<dbReference type="Proteomes" id="UP000000466">
    <property type="component" value="Chromosome"/>
</dbReference>
<dbReference type="PANTHER" id="PTHR38098:SF1">
    <property type="entry name" value="LPS-ASSEMBLY LIPOPROTEIN LPTE"/>
    <property type="match status" value="1"/>
</dbReference>
<dbReference type="Pfam" id="PF04390">
    <property type="entry name" value="LptE"/>
    <property type="match status" value="1"/>
</dbReference>
<reference evidence="7 8" key="1">
    <citation type="journal article" date="2013" name="Genome Announc.">
        <title>Complete genome sequence of Simiduia agarivorans SA1(T), a marine bacterium able to degrade a variety of polysaccharides.</title>
        <authorList>
            <person name="Lin S.Y."/>
            <person name="Shieh W.Y."/>
            <person name="Chen J.S."/>
            <person name="Tang S.L."/>
        </authorList>
    </citation>
    <scope>NUCLEOTIDE SEQUENCE [LARGE SCALE GENOMIC DNA]</scope>
    <source>
        <strain evidence="8">DSM 21679 / JCM 13881 / BCRC 17597 / SA1</strain>
    </source>
</reference>
<dbReference type="GO" id="GO:0001530">
    <property type="term" value="F:lipopolysaccharide binding"/>
    <property type="evidence" value="ECO:0007669"/>
    <property type="project" value="TreeGrafter"/>
</dbReference>
<evidence type="ECO:0000313" key="7">
    <source>
        <dbReference type="EMBL" id="AFV00584.1"/>
    </source>
</evidence>
<comment type="subcellular location">
    <subcellularLocation>
        <location evidence="6">Cell outer membrane</location>
        <topology evidence="6">Lipid-anchor</topology>
    </subcellularLocation>
</comment>
<organism evidence="7 8">
    <name type="scientific">Simiduia agarivorans (strain DSM 21679 / JCM 13881 / BCRC 17597 / SA1)</name>
    <dbReference type="NCBI Taxonomy" id="1117647"/>
    <lineage>
        <taxon>Bacteria</taxon>
        <taxon>Pseudomonadati</taxon>
        <taxon>Pseudomonadota</taxon>
        <taxon>Gammaproteobacteria</taxon>
        <taxon>Cellvibrionales</taxon>
        <taxon>Cellvibrionaceae</taxon>
        <taxon>Simiduia</taxon>
    </lineage>
</organism>
<accession>K4KR20</accession>
<sequence>MRLLRYTVVAISLLLAACGWHLKGAIDVPDNFTALKIQGASGALEDELHAQLAANGINTRPEGNSGFYTLALGREINERRTAALGADAVVAEYEYLKAIQFELRDPDNRLIGKPTTAEIARAVSYNANSVLSSTGEGTLVQTEMTRELASQIIRRLSFMIEQSPDGQAAR</sequence>